<evidence type="ECO:0000313" key="1">
    <source>
        <dbReference type="EMBL" id="CAL1401778.1"/>
    </source>
</evidence>
<dbReference type="Proteomes" id="UP001497516">
    <property type="component" value="Chromosome 7"/>
</dbReference>
<protein>
    <submittedName>
        <fullName evidence="1">Uncharacterized protein</fullName>
    </submittedName>
</protein>
<reference evidence="1 2" key="1">
    <citation type="submission" date="2024-04" db="EMBL/GenBank/DDBJ databases">
        <authorList>
            <person name="Fracassetti M."/>
        </authorList>
    </citation>
    <scope>NUCLEOTIDE SEQUENCE [LARGE SCALE GENOMIC DNA]</scope>
</reference>
<keyword evidence="2" id="KW-1185">Reference proteome</keyword>
<accession>A0AAV2FTQ5</accession>
<gene>
    <name evidence="1" type="ORF">LTRI10_LOCUS41819</name>
</gene>
<proteinExistence type="predicted"/>
<evidence type="ECO:0000313" key="2">
    <source>
        <dbReference type="Proteomes" id="UP001497516"/>
    </source>
</evidence>
<name>A0AAV2FTQ5_9ROSI</name>
<dbReference type="AlphaFoldDB" id="A0AAV2FTQ5"/>
<dbReference type="EMBL" id="OZ034820">
    <property type="protein sequence ID" value="CAL1401778.1"/>
    <property type="molecule type" value="Genomic_DNA"/>
</dbReference>
<sequence>MAEVDLRTMAEVDLRTLAEVDGDKQRMGDRAYAFWKVGDRADDGHSDEHGRRGDWSTTIGFPFRLSVSRNYKITMLGNGEAAWAIDWWRNGVGPWLFGDAEMGLGAGIDAASPHIIGVTV</sequence>
<organism evidence="1 2">
    <name type="scientific">Linum trigynum</name>
    <dbReference type="NCBI Taxonomy" id="586398"/>
    <lineage>
        <taxon>Eukaryota</taxon>
        <taxon>Viridiplantae</taxon>
        <taxon>Streptophyta</taxon>
        <taxon>Embryophyta</taxon>
        <taxon>Tracheophyta</taxon>
        <taxon>Spermatophyta</taxon>
        <taxon>Magnoliopsida</taxon>
        <taxon>eudicotyledons</taxon>
        <taxon>Gunneridae</taxon>
        <taxon>Pentapetalae</taxon>
        <taxon>rosids</taxon>
        <taxon>fabids</taxon>
        <taxon>Malpighiales</taxon>
        <taxon>Linaceae</taxon>
        <taxon>Linum</taxon>
    </lineage>
</organism>